<dbReference type="EMBL" id="CVLB01000002">
    <property type="protein sequence ID" value="CRF34374.1"/>
    <property type="molecule type" value="Genomic_DNA"/>
</dbReference>
<dbReference type="RefSeq" id="WP_048595187.1">
    <property type="nucleotide sequence ID" value="NZ_CVLB01000002.1"/>
</dbReference>
<evidence type="ECO:0000256" key="8">
    <source>
        <dbReference type="ARBA" id="ARBA00023014"/>
    </source>
</evidence>
<dbReference type="Pfam" id="PF00919">
    <property type="entry name" value="UPF0004"/>
    <property type="match status" value="1"/>
</dbReference>
<comment type="catalytic activity">
    <reaction evidence="9">
        <text>L-aspartate(89)-[ribosomal protein uS12]-hydrogen + (sulfur carrier)-SH + AH2 + 2 S-adenosyl-L-methionine = 3-methylsulfanyl-L-aspartate(89)-[ribosomal protein uS12]-hydrogen + (sulfur carrier)-H + 5'-deoxyadenosine + L-methionine + A + S-adenosyl-L-homocysteine + 2 H(+)</text>
        <dbReference type="Rhea" id="RHEA:37087"/>
        <dbReference type="Rhea" id="RHEA-COMP:10460"/>
        <dbReference type="Rhea" id="RHEA-COMP:10461"/>
        <dbReference type="Rhea" id="RHEA-COMP:14737"/>
        <dbReference type="Rhea" id="RHEA-COMP:14739"/>
        <dbReference type="ChEBI" id="CHEBI:13193"/>
        <dbReference type="ChEBI" id="CHEBI:15378"/>
        <dbReference type="ChEBI" id="CHEBI:17319"/>
        <dbReference type="ChEBI" id="CHEBI:17499"/>
        <dbReference type="ChEBI" id="CHEBI:29917"/>
        <dbReference type="ChEBI" id="CHEBI:29961"/>
        <dbReference type="ChEBI" id="CHEBI:57844"/>
        <dbReference type="ChEBI" id="CHEBI:57856"/>
        <dbReference type="ChEBI" id="CHEBI:59789"/>
        <dbReference type="ChEBI" id="CHEBI:64428"/>
        <dbReference type="ChEBI" id="CHEBI:73599"/>
        <dbReference type="EC" id="2.8.4.4"/>
    </reaction>
</comment>
<keyword evidence="14" id="KW-1185">Reference proteome</keyword>
<dbReference type="SUPFAM" id="SSF102114">
    <property type="entry name" value="Radical SAM enzymes"/>
    <property type="match status" value="1"/>
</dbReference>
<keyword evidence="2 9" id="KW-0004">4Fe-4S</keyword>
<keyword evidence="4 9" id="KW-0808">Transferase</keyword>
<keyword evidence="7 9" id="KW-0408">Iron</keyword>
<keyword evidence="13" id="KW-0687">Ribonucleoprotein</keyword>
<dbReference type="GO" id="GO:0005829">
    <property type="term" value="C:cytosol"/>
    <property type="evidence" value="ECO:0007669"/>
    <property type="project" value="TreeGrafter"/>
</dbReference>
<dbReference type="SFLD" id="SFLDS00029">
    <property type="entry name" value="Radical_SAM"/>
    <property type="match status" value="1"/>
</dbReference>
<dbReference type="InterPro" id="IPR020612">
    <property type="entry name" value="Methylthiotransferase_CS"/>
</dbReference>
<dbReference type="InterPro" id="IPR012340">
    <property type="entry name" value="NA-bd_OB-fold"/>
</dbReference>
<comment type="cofactor">
    <cofactor evidence="9">
        <name>[4Fe-4S] cluster</name>
        <dbReference type="ChEBI" id="CHEBI:49883"/>
    </cofactor>
    <text evidence="9">Binds 2 [4Fe-4S] clusters. One cluster is coordinated with 3 cysteines and an exchangeable S-adenosyl-L-methionine.</text>
</comment>
<dbReference type="Pfam" id="PF04055">
    <property type="entry name" value="Radical_SAM"/>
    <property type="match status" value="1"/>
</dbReference>
<dbReference type="InterPro" id="IPR058240">
    <property type="entry name" value="rSAM_sf"/>
</dbReference>
<feature type="binding site" evidence="9">
    <location>
        <position position="150"/>
    </location>
    <ligand>
        <name>[4Fe-4S] cluster</name>
        <dbReference type="ChEBI" id="CHEBI:49883"/>
        <label>2</label>
        <note>4Fe-4S-S-AdoMet</note>
    </ligand>
</feature>
<feature type="domain" description="Radical SAM core" evidence="12">
    <location>
        <begin position="136"/>
        <end position="368"/>
    </location>
</feature>
<dbReference type="PROSITE" id="PS51449">
    <property type="entry name" value="MTTASE_N"/>
    <property type="match status" value="1"/>
</dbReference>
<proteinExistence type="inferred from homology"/>
<dbReference type="InterPro" id="IPR005840">
    <property type="entry name" value="Ribosomal_uS12_MeSTrfase_RimO"/>
</dbReference>
<dbReference type="SMART" id="SM00729">
    <property type="entry name" value="Elp3"/>
    <property type="match status" value="1"/>
</dbReference>
<comment type="function">
    <text evidence="9">Catalyzes the methylthiolation of an aspartic acid residue of ribosomal protein uS12.</text>
</comment>
<evidence type="ECO:0000256" key="9">
    <source>
        <dbReference type="HAMAP-Rule" id="MF_01865"/>
    </source>
</evidence>
<evidence type="ECO:0000256" key="6">
    <source>
        <dbReference type="ARBA" id="ARBA00022723"/>
    </source>
</evidence>
<feature type="binding site" evidence="9">
    <location>
        <position position="154"/>
    </location>
    <ligand>
        <name>[4Fe-4S] cluster</name>
        <dbReference type="ChEBI" id="CHEBI:49883"/>
        <label>2</label>
        <note>4Fe-4S-S-AdoMet</note>
    </ligand>
</feature>
<keyword evidence="3 9" id="KW-0963">Cytoplasm</keyword>
<keyword evidence="8 9" id="KW-0411">Iron-sulfur</keyword>
<keyword evidence="5 9" id="KW-0949">S-adenosyl-L-methionine</keyword>
<dbReference type="SFLD" id="SFLDG01082">
    <property type="entry name" value="B12-binding_domain_containing"/>
    <property type="match status" value="1"/>
</dbReference>
<dbReference type="NCBIfam" id="TIGR01125">
    <property type="entry name" value="30S ribosomal protein S12 methylthiotransferase RimO"/>
    <property type="match status" value="1"/>
</dbReference>
<dbReference type="InterPro" id="IPR023404">
    <property type="entry name" value="rSAM_horseshoe"/>
</dbReference>
<dbReference type="GO" id="GO:0005840">
    <property type="term" value="C:ribosome"/>
    <property type="evidence" value="ECO:0007669"/>
    <property type="project" value="UniProtKB-KW"/>
</dbReference>
<feature type="domain" description="TRAM" evidence="10">
    <location>
        <begin position="371"/>
        <end position="440"/>
    </location>
</feature>
<dbReference type="SFLD" id="SFLDF00274">
    <property type="entry name" value="ribosomal_protein_S12_methylth"/>
    <property type="match status" value="1"/>
</dbReference>
<dbReference type="InterPro" id="IPR013848">
    <property type="entry name" value="Methylthiotransferase_N"/>
</dbReference>
<dbReference type="GO" id="GO:0051539">
    <property type="term" value="F:4 iron, 4 sulfur cluster binding"/>
    <property type="evidence" value="ECO:0007669"/>
    <property type="project" value="UniProtKB-UniRule"/>
</dbReference>
<dbReference type="FunFam" id="3.80.30.20:FF:000001">
    <property type="entry name" value="tRNA-2-methylthio-N(6)-dimethylallyladenosine synthase 2"/>
    <property type="match status" value="1"/>
</dbReference>
<dbReference type="NCBIfam" id="TIGR00089">
    <property type="entry name" value="MiaB/RimO family radical SAM methylthiotransferase"/>
    <property type="match status" value="1"/>
</dbReference>
<dbReference type="GO" id="GO:0035599">
    <property type="term" value="F:aspartic acid methylthiotransferase activity"/>
    <property type="evidence" value="ECO:0007669"/>
    <property type="project" value="TreeGrafter"/>
</dbReference>
<feature type="domain" description="MTTase N-terminal" evidence="11">
    <location>
        <begin position="2"/>
        <end position="118"/>
    </location>
</feature>
<dbReference type="Pfam" id="PF18693">
    <property type="entry name" value="TRAM_2"/>
    <property type="match status" value="1"/>
</dbReference>
<feature type="binding site" evidence="9">
    <location>
        <position position="47"/>
    </location>
    <ligand>
        <name>[4Fe-4S] cluster</name>
        <dbReference type="ChEBI" id="CHEBI:49883"/>
        <label>1</label>
    </ligand>
</feature>
<dbReference type="GO" id="GO:0103039">
    <property type="term" value="F:protein methylthiotransferase activity"/>
    <property type="evidence" value="ECO:0007669"/>
    <property type="project" value="UniProtKB-EC"/>
</dbReference>
<organism evidence="13 14">
    <name type="scientific">Brachyspira suanatina</name>
    <dbReference type="NCBI Taxonomy" id="381802"/>
    <lineage>
        <taxon>Bacteria</taxon>
        <taxon>Pseudomonadati</taxon>
        <taxon>Spirochaetota</taxon>
        <taxon>Spirochaetia</taxon>
        <taxon>Brachyspirales</taxon>
        <taxon>Brachyspiraceae</taxon>
        <taxon>Brachyspira</taxon>
    </lineage>
</organism>
<feature type="binding site" evidence="9">
    <location>
        <position position="81"/>
    </location>
    <ligand>
        <name>[4Fe-4S] cluster</name>
        <dbReference type="ChEBI" id="CHEBI:49883"/>
        <label>1</label>
    </ligand>
</feature>
<keyword evidence="6 9" id="KW-0479">Metal-binding</keyword>
<dbReference type="InterPro" id="IPR006638">
    <property type="entry name" value="Elp3/MiaA/NifB-like_rSAM"/>
</dbReference>
<keyword evidence="13" id="KW-0689">Ribosomal protein</keyword>
<name>A0A0G4K8P8_9SPIR</name>
<dbReference type="OrthoDB" id="9805215at2"/>
<dbReference type="InterPro" id="IPR007197">
    <property type="entry name" value="rSAM"/>
</dbReference>
<dbReference type="PANTHER" id="PTHR43837">
    <property type="entry name" value="RIBOSOMAL PROTEIN S12 METHYLTHIOTRANSFERASE RIMO"/>
    <property type="match status" value="1"/>
</dbReference>
<evidence type="ECO:0000259" key="11">
    <source>
        <dbReference type="PROSITE" id="PS51449"/>
    </source>
</evidence>
<dbReference type="SFLD" id="SFLDG01061">
    <property type="entry name" value="methylthiotransferase"/>
    <property type="match status" value="1"/>
</dbReference>
<dbReference type="PROSITE" id="PS51918">
    <property type="entry name" value="RADICAL_SAM"/>
    <property type="match status" value="1"/>
</dbReference>
<gene>
    <name evidence="9 13" type="primary">rimO</name>
    <name evidence="13" type="ORF">BRSU_1977</name>
</gene>
<dbReference type="AlphaFoldDB" id="A0A0G4K8P8"/>
<dbReference type="Gene3D" id="3.40.50.12160">
    <property type="entry name" value="Methylthiotransferase, N-terminal domain"/>
    <property type="match status" value="1"/>
</dbReference>
<comment type="function">
    <text evidence="1">Catalyzes the methylthiolation of N6-(dimethylallyl)adenosine (i(6)A), leading to the formation of 2-methylthio-N6-(dimethylallyl)adenosine (ms(2)i(6)A) at position 37 in tRNAs that read codons beginning with uridine.</text>
</comment>
<dbReference type="FunFam" id="3.40.50.12160:FF:000003">
    <property type="entry name" value="CDK5 regulatory subunit-associated protein 1"/>
    <property type="match status" value="1"/>
</dbReference>
<evidence type="ECO:0000256" key="1">
    <source>
        <dbReference type="ARBA" id="ARBA00003234"/>
    </source>
</evidence>
<dbReference type="EC" id="2.8.4.4" evidence="9"/>
<dbReference type="CDD" id="cd01335">
    <property type="entry name" value="Radical_SAM"/>
    <property type="match status" value="1"/>
</dbReference>
<evidence type="ECO:0000313" key="13">
    <source>
        <dbReference type="EMBL" id="CRF34374.1"/>
    </source>
</evidence>
<dbReference type="PROSITE" id="PS01278">
    <property type="entry name" value="MTTASE_RADICAL"/>
    <property type="match status" value="1"/>
</dbReference>
<dbReference type="InterPro" id="IPR002792">
    <property type="entry name" value="TRAM_dom"/>
</dbReference>
<sequence length="440" mass="50803">MQNIYLHSLGCEKNTVDGEHILAILQKKGFNITNNPEDADIIVINTCAFIEDSKKESIDAIFDHSMYKKYGKCKRLIVSGCMSERYKENFLEMFKEVDSAIGIYDLENILKAVEEDGFHDAKENTEYKEYGDRINTGTKYSVYIRISDGCHANCSFCAIPGIRGEHRSRKIEDIVKEAENYAKNGAKEINLIAQETTFYGYDIYNKLALPDLLKALSKVEGIQWIRVLYQNPVVLNDEIIESFFNTDKVVPYFDIPLQHVDKDILKDMNRGIRSYKFYREMIDKIRSYDNDAVIRTSLIVGFPGETPESFKKLIKFVRNAKLDRVGVFTYSEEENTKALLINKPKMSRNRKLMLREKLMRVAIEVSEKRLERFIGRTIDVLIEKKEDNNKFIGRSIYDAPEVDGYVEVYNENTNNNINIGDIVKVAVTHNTEYDLIGNVI</sequence>
<evidence type="ECO:0000259" key="12">
    <source>
        <dbReference type="PROSITE" id="PS51918"/>
    </source>
</evidence>
<dbReference type="Proteomes" id="UP000043763">
    <property type="component" value="Unassembled WGS sequence"/>
</dbReference>
<dbReference type="Gene3D" id="3.80.30.20">
    <property type="entry name" value="tm_1862 like domain"/>
    <property type="match status" value="1"/>
</dbReference>
<dbReference type="PROSITE" id="PS50926">
    <property type="entry name" value="TRAM"/>
    <property type="match status" value="1"/>
</dbReference>
<evidence type="ECO:0000256" key="2">
    <source>
        <dbReference type="ARBA" id="ARBA00022485"/>
    </source>
</evidence>
<comment type="similarity">
    <text evidence="9">Belongs to the methylthiotransferase family. RimO subfamily.</text>
</comment>
<comment type="subcellular location">
    <subcellularLocation>
        <location evidence="9">Cytoplasm</location>
    </subcellularLocation>
</comment>
<evidence type="ECO:0000256" key="3">
    <source>
        <dbReference type="ARBA" id="ARBA00022490"/>
    </source>
</evidence>
<reference evidence="14" key="1">
    <citation type="submission" date="2015-04" db="EMBL/GenBank/DDBJ databases">
        <authorList>
            <person name="Mushtaq Mamoona"/>
        </authorList>
    </citation>
    <scope>NUCLEOTIDE SEQUENCE [LARGE SCALE GENOMIC DNA]</scope>
    <source>
        <strain evidence="14">AN4859/03</strain>
    </source>
</reference>
<feature type="binding site" evidence="9">
    <location>
        <position position="157"/>
    </location>
    <ligand>
        <name>[4Fe-4S] cluster</name>
        <dbReference type="ChEBI" id="CHEBI:49883"/>
        <label>2</label>
        <note>4Fe-4S-S-AdoMet</note>
    </ligand>
</feature>
<dbReference type="Gene3D" id="2.40.50.140">
    <property type="entry name" value="Nucleic acid-binding proteins"/>
    <property type="match status" value="1"/>
</dbReference>
<dbReference type="InterPro" id="IPR005839">
    <property type="entry name" value="Methylthiotransferase"/>
</dbReference>
<dbReference type="PANTHER" id="PTHR43837:SF1">
    <property type="entry name" value="RIBOSOMAL PROTEIN US12 METHYLTHIOTRANSFERASE RIMO"/>
    <property type="match status" value="1"/>
</dbReference>
<evidence type="ECO:0000256" key="7">
    <source>
        <dbReference type="ARBA" id="ARBA00023004"/>
    </source>
</evidence>
<dbReference type="GO" id="GO:0006400">
    <property type="term" value="P:tRNA modification"/>
    <property type="evidence" value="ECO:0007669"/>
    <property type="project" value="InterPro"/>
</dbReference>
<dbReference type="HAMAP" id="MF_01865">
    <property type="entry name" value="MTTase_RimO"/>
    <property type="match status" value="1"/>
</dbReference>
<feature type="binding site" evidence="9">
    <location>
        <position position="11"/>
    </location>
    <ligand>
        <name>[4Fe-4S] cluster</name>
        <dbReference type="ChEBI" id="CHEBI:49883"/>
        <label>1</label>
    </ligand>
</feature>
<dbReference type="GO" id="GO:0046872">
    <property type="term" value="F:metal ion binding"/>
    <property type="evidence" value="ECO:0007669"/>
    <property type="project" value="UniProtKB-KW"/>
</dbReference>
<protein>
    <recommendedName>
        <fullName evidence="9">Ribosomal protein uS12 methylthiotransferase RimO</fullName>
        <shortName evidence="9">uS12 MTTase</shortName>
        <shortName evidence="9">uS12 methylthiotransferase</shortName>
        <ecNumber evidence="9">2.8.4.4</ecNumber>
    </recommendedName>
    <alternativeName>
        <fullName evidence="9">Ribosomal protein uS12 (aspartate-C(3))-methylthiotransferase</fullName>
    </alternativeName>
    <alternativeName>
        <fullName evidence="9">Ribosome maturation factor RimO</fullName>
    </alternativeName>
</protein>
<evidence type="ECO:0000259" key="10">
    <source>
        <dbReference type="PROSITE" id="PS50926"/>
    </source>
</evidence>
<evidence type="ECO:0000256" key="4">
    <source>
        <dbReference type="ARBA" id="ARBA00022679"/>
    </source>
</evidence>
<evidence type="ECO:0000256" key="5">
    <source>
        <dbReference type="ARBA" id="ARBA00022691"/>
    </source>
</evidence>
<dbReference type="InterPro" id="IPR038135">
    <property type="entry name" value="Methylthiotransferase_N_sf"/>
</dbReference>
<evidence type="ECO:0000313" key="14">
    <source>
        <dbReference type="Proteomes" id="UP000043763"/>
    </source>
</evidence>
<accession>A0A0G4K8P8</accession>